<dbReference type="AlphaFoldDB" id="A0A291GTJ1"/>
<organism evidence="2 3">
    <name type="scientific">Brachybacterium ginsengisoli</name>
    <dbReference type="NCBI Taxonomy" id="1331682"/>
    <lineage>
        <taxon>Bacteria</taxon>
        <taxon>Bacillati</taxon>
        <taxon>Actinomycetota</taxon>
        <taxon>Actinomycetes</taxon>
        <taxon>Micrococcales</taxon>
        <taxon>Dermabacteraceae</taxon>
        <taxon>Brachybacterium</taxon>
    </lineage>
</organism>
<keyword evidence="1" id="KW-0812">Transmembrane</keyword>
<protein>
    <recommendedName>
        <fullName evidence="4">DUF4352 domain-containing protein</fullName>
    </recommendedName>
</protein>
<dbReference type="RefSeq" id="WP_096797979.1">
    <property type="nucleotide sequence ID" value="NZ_CP023564.1"/>
</dbReference>
<keyword evidence="1" id="KW-0472">Membrane</keyword>
<proteinExistence type="predicted"/>
<keyword evidence="3" id="KW-1185">Reference proteome</keyword>
<keyword evidence="1" id="KW-1133">Transmembrane helix</keyword>
<name>A0A291GTJ1_9MICO</name>
<dbReference type="Proteomes" id="UP000217889">
    <property type="component" value="Chromosome"/>
</dbReference>
<evidence type="ECO:0000256" key="1">
    <source>
        <dbReference type="SAM" id="Phobius"/>
    </source>
</evidence>
<dbReference type="KEGG" id="bgg:CFK41_00955"/>
<evidence type="ECO:0008006" key="4">
    <source>
        <dbReference type="Google" id="ProtNLM"/>
    </source>
</evidence>
<reference evidence="2 3" key="1">
    <citation type="journal article" date="2014" name="Int. J. Syst. Evol. Microbiol.">
        <title>Brachybacterium ginsengisoli sp. nov., isolated from soil of a ginseng field.</title>
        <authorList>
            <person name="Hoang V.A."/>
            <person name="Kim Y.J."/>
            <person name="Nguyen N.L."/>
            <person name="Yang D.C."/>
        </authorList>
    </citation>
    <scope>NUCLEOTIDE SEQUENCE [LARGE SCALE GENOMIC DNA]</scope>
    <source>
        <strain evidence="2 3">DCY80</strain>
    </source>
</reference>
<evidence type="ECO:0000313" key="3">
    <source>
        <dbReference type="Proteomes" id="UP000217889"/>
    </source>
</evidence>
<dbReference type="OrthoDB" id="4791315at2"/>
<dbReference type="EMBL" id="CP023564">
    <property type="protein sequence ID" value="ATG53500.1"/>
    <property type="molecule type" value="Genomic_DNA"/>
</dbReference>
<accession>A0A291GTJ1</accession>
<evidence type="ECO:0000313" key="2">
    <source>
        <dbReference type="EMBL" id="ATG53500.1"/>
    </source>
</evidence>
<gene>
    <name evidence="2" type="ORF">CFK41_00955</name>
</gene>
<sequence length="221" mass="22731">MLLPPAPAPRVGTSPGVIVAIILASAALALSLLVALVSVGTLAYLALRPDPAGGWVGGGDLVDVSPGTVKAADGSPVEGVGTVDRPAHLGEHTLSWPTFEGGVLDVTVTEVDWDAAEVLTDASAPEPGMAYVLATMDLAYTGPGAIAPAVDLWVSLETWSWFCSADELRVESENSLWDVGVLSDGEAAEVTVVLEMLEEERSSALLIVETADGEPLFLAEG</sequence>
<feature type="transmembrane region" description="Helical" evidence="1">
    <location>
        <begin position="20"/>
        <end position="47"/>
    </location>
</feature>